<dbReference type="GO" id="GO:0005829">
    <property type="term" value="C:cytosol"/>
    <property type="evidence" value="ECO:0007669"/>
    <property type="project" value="TreeGrafter"/>
</dbReference>
<feature type="binding site" evidence="2">
    <location>
        <position position="23"/>
    </location>
    <ligand>
        <name>Mg(2+)</name>
        <dbReference type="ChEBI" id="CHEBI:18420"/>
    </ligand>
</feature>
<evidence type="ECO:0000313" key="4">
    <source>
        <dbReference type="Proteomes" id="UP000886657"/>
    </source>
</evidence>
<dbReference type="Proteomes" id="UP000886657">
    <property type="component" value="Unassembled WGS sequence"/>
</dbReference>
<evidence type="ECO:0000256" key="2">
    <source>
        <dbReference type="HAMAP-Rule" id="MF_00336"/>
    </source>
</evidence>
<sequence length="213" mass="22267">MLNPAALPSPLWVLGTGTGVGKTQVAGRLARAWVSLGPVTYRKPFQTGVDRADHPEADASAVAGRDIAVENHVLLRAPLSPLAAARQEGRILDLPAAADWCLRPAEGRVLLEGVGGLMVPLAPNIHFLAWATDLKLPCVLVALGGLGTLNHTLLSAEALMLRGWRIEAVLLNPGADGTPPGVAEANAELLRGFLPVPVHVLGACPSNWNAPRV</sequence>
<feature type="binding site" evidence="2">
    <location>
        <position position="58"/>
    </location>
    <ligand>
        <name>ATP</name>
        <dbReference type="ChEBI" id="CHEBI:30616"/>
    </ligand>
</feature>
<evidence type="ECO:0000256" key="1">
    <source>
        <dbReference type="ARBA" id="ARBA00022756"/>
    </source>
</evidence>
<dbReference type="GO" id="GO:0005524">
    <property type="term" value="F:ATP binding"/>
    <property type="evidence" value="ECO:0007669"/>
    <property type="project" value="UniProtKB-UniRule"/>
</dbReference>
<feature type="binding site" evidence="2">
    <location>
        <position position="58"/>
    </location>
    <ligand>
        <name>Mg(2+)</name>
        <dbReference type="ChEBI" id="CHEBI:18420"/>
    </ligand>
</feature>
<comment type="caution">
    <text evidence="3">The sequence shown here is derived from an EMBL/GenBank/DDBJ whole genome shotgun (WGS) entry which is preliminary data.</text>
</comment>
<dbReference type="EMBL" id="JADKIO010000008">
    <property type="protein sequence ID" value="MBK9796955.1"/>
    <property type="molecule type" value="Genomic_DNA"/>
</dbReference>
<name>A0A9D7XLY3_9BACT</name>
<dbReference type="Gene3D" id="3.40.50.300">
    <property type="entry name" value="P-loop containing nucleotide triphosphate hydrolases"/>
    <property type="match status" value="1"/>
</dbReference>
<comment type="subcellular location">
    <subcellularLocation>
        <location evidence="2">Cytoplasm</location>
    </subcellularLocation>
</comment>
<dbReference type="EC" id="6.3.3.3" evidence="2"/>
<comment type="function">
    <text evidence="2">Catalyzes a mechanistically unusual reaction, the ATP-dependent insertion of CO2 between the N7 and N8 nitrogen atoms of 7,8-diaminopelargonic acid (DAPA, also called 7,8-diammoniononanoate) to form a ureido ring.</text>
</comment>
<dbReference type="CDD" id="cd03109">
    <property type="entry name" value="DTBS"/>
    <property type="match status" value="1"/>
</dbReference>
<keyword evidence="2" id="KW-0460">Magnesium</keyword>
<dbReference type="PANTHER" id="PTHR43210">
    <property type="entry name" value="DETHIOBIOTIN SYNTHETASE"/>
    <property type="match status" value="1"/>
</dbReference>
<evidence type="ECO:0000313" key="3">
    <source>
        <dbReference type="EMBL" id="MBK9796955.1"/>
    </source>
</evidence>
<dbReference type="AlphaFoldDB" id="A0A9D7XLY3"/>
<dbReference type="GO" id="GO:0009102">
    <property type="term" value="P:biotin biosynthetic process"/>
    <property type="evidence" value="ECO:0007669"/>
    <property type="project" value="UniProtKB-UniRule"/>
</dbReference>
<dbReference type="PANTHER" id="PTHR43210:SF5">
    <property type="entry name" value="DETHIOBIOTIN SYNTHETASE"/>
    <property type="match status" value="1"/>
</dbReference>
<organism evidence="3 4">
    <name type="scientific">Candidatus Geothrix skivensis</name>
    <dbReference type="NCBI Taxonomy" id="2954439"/>
    <lineage>
        <taxon>Bacteria</taxon>
        <taxon>Pseudomonadati</taxon>
        <taxon>Acidobacteriota</taxon>
        <taxon>Holophagae</taxon>
        <taxon>Holophagales</taxon>
        <taxon>Holophagaceae</taxon>
        <taxon>Geothrix</taxon>
    </lineage>
</organism>
<dbReference type="GO" id="GO:0004141">
    <property type="term" value="F:dethiobiotin synthase activity"/>
    <property type="evidence" value="ECO:0007669"/>
    <property type="project" value="UniProtKB-UniRule"/>
</dbReference>
<keyword evidence="2 3" id="KW-0436">Ligase</keyword>
<dbReference type="SUPFAM" id="SSF52540">
    <property type="entry name" value="P-loop containing nucleoside triphosphate hydrolases"/>
    <property type="match status" value="1"/>
</dbReference>
<proteinExistence type="inferred from homology"/>
<comment type="pathway">
    <text evidence="2">Cofactor biosynthesis; biotin biosynthesis; biotin from 7,8-diaminononanoate: step 1/2.</text>
</comment>
<keyword evidence="1 2" id="KW-0093">Biotin biosynthesis</keyword>
<comment type="caution">
    <text evidence="2">Lacks conserved residue(s) required for the propagation of feature annotation.</text>
</comment>
<dbReference type="Pfam" id="PF13500">
    <property type="entry name" value="AAA_26"/>
    <property type="match status" value="1"/>
</dbReference>
<comment type="catalytic activity">
    <reaction evidence="2">
        <text>(7R,8S)-7,8-diammoniononanoate + CO2 + ATP = (4R,5S)-dethiobiotin + ADP + phosphate + 3 H(+)</text>
        <dbReference type="Rhea" id="RHEA:15805"/>
        <dbReference type="ChEBI" id="CHEBI:15378"/>
        <dbReference type="ChEBI" id="CHEBI:16526"/>
        <dbReference type="ChEBI" id="CHEBI:30616"/>
        <dbReference type="ChEBI" id="CHEBI:43474"/>
        <dbReference type="ChEBI" id="CHEBI:149469"/>
        <dbReference type="ChEBI" id="CHEBI:149473"/>
        <dbReference type="ChEBI" id="CHEBI:456216"/>
        <dbReference type="EC" id="6.3.3.3"/>
    </reaction>
</comment>
<dbReference type="GO" id="GO:0000287">
    <property type="term" value="F:magnesium ion binding"/>
    <property type="evidence" value="ECO:0007669"/>
    <property type="project" value="UniProtKB-UniRule"/>
</dbReference>
<comment type="similarity">
    <text evidence="2">Belongs to the dethiobiotin synthetase family.</text>
</comment>
<feature type="binding site" evidence="2">
    <location>
        <begin position="112"/>
        <end position="115"/>
    </location>
    <ligand>
        <name>ATP</name>
        <dbReference type="ChEBI" id="CHEBI:30616"/>
    </ligand>
</feature>
<protein>
    <recommendedName>
        <fullName evidence="2">ATP-dependent dethiobiotin synthetase BioD</fullName>
        <ecNumber evidence="2">6.3.3.3</ecNumber>
    </recommendedName>
    <alternativeName>
        <fullName evidence="2">DTB synthetase</fullName>
        <shortName evidence="2">DTBS</shortName>
    </alternativeName>
    <alternativeName>
        <fullName evidence="2">Dethiobiotin synthase</fullName>
    </alternativeName>
</protein>
<dbReference type="NCBIfam" id="TIGR00347">
    <property type="entry name" value="bioD"/>
    <property type="match status" value="1"/>
</dbReference>
<dbReference type="PIRSF" id="PIRSF006755">
    <property type="entry name" value="DTB_synth"/>
    <property type="match status" value="1"/>
</dbReference>
<reference evidence="3" key="1">
    <citation type="submission" date="2020-10" db="EMBL/GenBank/DDBJ databases">
        <title>Connecting structure to function with the recovery of over 1000 high-quality activated sludge metagenome-assembled genomes encoding full-length rRNA genes using long-read sequencing.</title>
        <authorList>
            <person name="Singleton C.M."/>
            <person name="Petriglieri F."/>
            <person name="Kristensen J.M."/>
            <person name="Kirkegaard R.H."/>
            <person name="Michaelsen T.Y."/>
            <person name="Andersen M.H."/>
            <person name="Karst S.M."/>
            <person name="Dueholm M.S."/>
            <person name="Nielsen P.H."/>
            <person name="Albertsen M."/>
        </authorList>
    </citation>
    <scope>NUCLEOTIDE SEQUENCE</scope>
    <source>
        <strain evidence="3">Skiv_18-Q3-R9-52_MAXAC.067</strain>
    </source>
</reference>
<dbReference type="HAMAP" id="MF_00336">
    <property type="entry name" value="BioD"/>
    <property type="match status" value="1"/>
</dbReference>
<comment type="subunit">
    <text evidence="2">Homodimer.</text>
</comment>
<keyword evidence="2" id="KW-0547">Nucleotide-binding</keyword>
<dbReference type="InterPro" id="IPR027417">
    <property type="entry name" value="P-loop_NTPase"/>
</dbReference>
<keyword evidence="2" id="KW-0963">Cytoplasm</keyword>
<gene>
    <name evidence="2 3" type="primary">bioD</name>
    <name evidence="3" type="ORF">IPP58_10745</name>
</gene>
<feature type="active site" evidence="2">
    <location>
        <position position="43"/>
    </location>
</feature>
<dbReference type="InterPro" id="IPR004472">
    <property type="entry name" value="DTB_synth_BioD"/>
</dbReference>
<accession>A0A9D7XLY3</accession>
<keyword evidence="2" id="KW-0479">Metal-binding</keyword>
<feature type="binding site" evidence="2">
    <location>
        <position position="47"/>
    </location>
    <ligand>
        <name>substrate</name>
    </ligand>
</feature>
<keyword evidence="2" id="KW-0067">ATP-binding</keyword>
<feature type="binding site" evidence="2">
    <location>
        <position position="112"/>
    </location>
    <ligand>
        <name>Mg(2+)</name>
        <dbReference type="ChEBI" id="CHEBI:18420"/>
    </ligand>
</feature>
<comment type="cofactor">
    <cofactor evidence="2">
        <name>Mg(2+)</name>
        <dbReference type="ChEBI" id="CHEBI:18420"/>
    </cofactor>
</comment>